<dbReference type="RefSeq" id="XP_019536685.3">
    <property type="nucleotide sequence ID" value="XM_019681140.3"/>
</dbReference>
<dbReference type="Pfam" id="PF24947">
    <property type="entry name" value="PGM1_C_vert_fung"/>
    <property type="match status" value="1"/>
</dbReference>
<comment type="cofactor">
    <cofactor evidence="2">
        <name>Mg(2+)</name>
        <dbReference type="ChEBI" id="CHEBI:18420"/>
    </cofactor>
</comment>
<dbReference type="PANTHER" id="PTHR22573:SF2">
    <property type="entry name" value="PHOSPHOGLUCOMUTASE"/>
    <property type="match status" value="1"/>
</dbReference>
<feature type="domain" description="Alpha-D-phosphohexomutase alpha/beta/alpha" evidence="11">
    <location>
        <begin position="203"/>
        <end position="298"/>
    </location>
</feature>
<dbReference type="Pfam" id="PF02879">
    <property type="entry name" value="PGM_PMM_II"/>
    <property type="match status" value="1"/>
</dbReference>
<evidence type="ECO:0000256" key="2">
    <source>
        <dbReference type="ARBA" id="ARBA00001946"/>
    </source>
</evidence>
<dbReference type="PANTHER" id="PTHR22573">
    <property type="entry name" value="PHOSPHOHEXOMUTASE FAMILY MEMBER"/>
    <property type="match status" value="1"/>
</dbReference>
<dbReference type="InterPro" id="IPR016055">
    <property type="entry name" value="A-D-PHexomutase_a/b/a-I/II/III"/>
</dbReference>
<evidence type="ECO:0000259" key="11">
    <source>
        <dbReference type="Pfam" id="PF02879"/>
    </source>
</evidence>
<dbReference type="Gene3D" id="3.40.120.10">
    <property type="entry name" value="Alpha-D-Glucose-1,6-Bisphosphate, subunit A, domain 3"/>
    <property type="match status" value="3"/>
</dbReference>
<proteinExistence type="inferred from homology"/>
<dbReference type="InterPro" id="IPR005846">
    <property type="entry name" value="A-D-PHexomutase_a/b/a-III"/>
</dbReference>
<evidence type="ECO:0000259" key="10">
    <source>
        <dbReference type="Pfam" id="PF02878"/>
    </source>
</evidence>
<dbReference type="SUPFAM" id="SSF53738">
    <property type="entry name" value="Phosphoglucomutase, first 3 domains"/>
    <property type="match status" value="3"/>
</dbReference>
<dbReference type="EC" id="5.4.2.2" evidence="4"/>
<evidence type="ECO:0000256" key="9">
    <source>
        <dbReference type="RuleBase" id="RU004326"/>
    </source>
</evidence>
<evidence type="ECO:0000259" key="12">
    <source>
        <dbReference type="Pfam" id="PF02880"/>
    </source>
</evidence>
<evidence type="ECO:0000256" key="8">
    <source>
        <dbReference type="ARBA" id="ARBA00023235"/>
    </source>
</evidence>
<sequence>MAITVATVATAPFEGQKPGTSGLRKKVKVFTQKNYTENFVQCILDANGGALAGSTLVVGGDGRYFCREACELIVRMCAANGVAKVLAGQNGILSTPAVSSLIRRHKALGGIVMTASHNPGGPENDFGIKFNCENGGPAPDHFTNKIYALSGEIKEYKIAEGLEIDVSKTGVNSYEVGGKPFVVEVIDSVADYVCLMKEIFDFEKLKDFVSGKSRNGQPLKMRIDSMNGVTGSYVEEIFVNCLGASKDGVVHTTPLPDFGGLHPDPNLTYAKDLVEAVRSGDYDIGAAFDGDGDRNMIIGRNAFFVTPSDSLAVIAHYLECIPYFKKNGVTGLARSMPTASAVDLVAKALNKELFEVPTGWKYFGNLMDAGRLCLCGEESFGTGSDHIREKDGIWAVLAWFSVLEHTGKSVEEICVEHWKRYGRNYFTRYDYEECDLAPCNEMMATLEKTITDPSFVGKEFSSGGKTYAVKLGDNFSYNDPIDKSVSTKQGLRIVFTDGSRVVMRLSGTGSSGATVRLYIDSYEKDNVLGQASVMLKPLIDIALEISKLPSFTGRNAPTVIT</sequence>
<reference evidence="13" key="2">
    <citation type="submission" date="2025-05" db="UniProtKB">
        <authorList>
            <consortium name="EnsemblMetazoa"/>
        </authorList>
    </citation>
    <scope>IDENTIFICATION</scope>
    <source>
        <strain evidence="13">Foshan</strain>
    </source>
</reference>
<evidence type="ECO:0000313" key="13">
    <source>
        <dbReference type="EnsemblMetazoa" id="AALFPA23_007192.P9527"/>
    </source>
</evidence>
<keyword evidence="7 9" id="KW-0460">Magnesium</keyword>
<protein>
    <recommendedName>
        <fullName evidence="4">phosphoglucomutase (alpha-D-glucose-1,6-bisphosphate-dependent)</fullName>
        <ecNumber evidence="4">5.4.2.2</ecNumber>
    </recommendedName>
</protein>
<organism evidence="13 14">
    <name type="scientific">Aedes albopictus</name>
    <name type="common">Asian tiger mosquito</name>
    <name type="synonym">Stegomyia albopicta</name>
    <dbReference type="NCBI Taxonomy" id="7160"/>
    <lineage>
        <taxon>Eukaryota</taxon>
        <taxon>Metazoa</taxon>
        <taxon>Ecdysozoa</taxon>
        <taxon>Arthropoda</taxon>
        <taxon>Hexapoda</taxon>
        <taxon>Insecta</taxon>
        <taxon>Pterygota</taxon>
        <taxon>Neoptera</taxon>
        <taxon>Endopterygota</taxon>
        <taxon>Diptera</taxon>
        <taxon>Nematocera</taxon>
        <taxon>Culicoidea</taxon>
        <taxon>Culicidae</taxon>
        <taxon>Culicinae</taxon>
        <taxon>Aedini</taxon>
        <taxon>Aedes</taxon>
        <taxon>Stegomyia</taxon>
    </lineage>
</organism>
<dbReference type="CDD" id="cd03085">
    <property type="entry name" value="PGM1"/>
    <property type="match status" value="1"/>
</dbReference>
<dbReference type="Gene3D" id="3.30.310.50">
    <property type="entry name" value="Alpha-D-phosphohexomutase, C-terminal domain"/>
    <property type="match status" value="1"/>
</dbReference>
<dbReference type="InterPro" id="IPR045244">
    <property type="entry name" value="PGM"/>
</dbReference>
<keyword evidence="6 9" id="KW-0479">Metal-binding</keyword>
<evidence type="ECO:0000256" key="7">
    <source>
        <dbReference type="ARBA" id="ARBA00022842"/>
    </source>
</evidence>
<evidence type="ECO:0000256" key="5">
    <source>
        <dbReference type="ARBA" id="ARBA00022553"/>
    </source>
</evidence>
<dbReference type="GeneID" id="109407943"/>
<feature type="domain" description="Alpha-D-phosphohexomutase alpha/beta/alpha" evidence="12">
    <location>
        <begin position="309"/>
        <end position="421"/>
    </location>
</feature>
<evidence type="ECO:0000256" key="4">
    <source>
        <dbReference type="ARBA" id="ARBA00012728"/>
    </source>
</evidence>
<dbReference type="InterPro" id="IPR005844">
    <property type="entry name" value="A-D-PHexomutase_a/b/a-I"/>
</dbReference>
<dbReference type="NCBIfam" id="NF005737">
    <property type="entry name" value="PRK07564.1-1"/>
    <property type="match status" value="1"/>
</dbReference>
<dbReference type="Pfam" id="PF02880">
    <property type="entry name" value="PGM_PMM_III"/>
    <property type="match status" value="1"/>
</dbReference>
<accession>A0ABM1YA17</accession>
<keyword evidence="5" id="KW-0597">Phosphoprotein</keyword>
<dbReference type="InterPro" id="IPR016066">
    <property type="entry name" value="A-D-PHexomutase_CS"/>
</dbReference>
<dbReference type="Pfam" id="PF02878">
    <property type="entry name" value="PGM_PMM_I"/>
    <property type="match status" value="1"/>
</dbReference>
<name>A0ABM1YA17_AEDAL</name>
<comment type="similarity">
    <text evidence="3 9">Belongs to the phosphohexose mutase family.</text>
</comment>
<dbReference type="InterPro" id="IPR036900">
    <property type="entry name" value="A-D-PHexomutase_C_sf"/>
</dbReference>
<dbReference type="PRINTS" id="PR00509">
    <property type="entry name" value="PGMPMM"/>
</dbReference>
<dbReference type="InterPro" id="IPR005845">
    <property type="entry name" value="A-D-PHexomutase_a/b/a-II"/>
</dbReference>
<dbReference type="SUPFAM" id="SSF55957">
    <property type="entry name" value="Phosphoglucomutase, C-terminal domain"/>
    <property type="match status" value="1"/>
</dbReference>
<dbReference type="PROSITE" id="PS00710">
    <property type="entry name" value="PGM_PMM"/>
    <property type="match status" value="1"/>
</dbReference>
<keyword evidence="14" id="KW-1185">Reference proteome</keyword>
<dbReference type="InterPro" id="IPR005841">
    <property type="entry name" value="Alpha-D-phosphohexomutase_SF"/>
</dbReference>
<dbReference type="EnsemblMetazoa" id="AALFPA23_007192.R9527">
    <property type="protein sequence ID" value="AALFPA23_007192.P9527"/>
    <property type="gene ID" value="AALFPA23_007192"/>
</dbReference>
<dbReference type="Proteomes" id="UP000069940">
    <property type="component" value="Unassembled WGS sequence"/>
</dbReference>
<evidence type="ECO:0000313" key="14">
    <source>
        <dbReference type="Proteomes" id="UP000069940"/>
    </source>
</evidence>
<evidence type="ECO:0000256" key="1">
    <source>
        <dbReference type="ARBA" id="ARBA00000443"/>
    </source>
</evidence>
<reference evidence="14" key="1">
    <citation type="journal article" date="2015" name="Proc. Natl. Acad. Sci. U.S.A.">
        <title>Genome sequence of the Asian Tiger mosquito, Aedes albopictus, reveals insights into its biology, genetics, and evolution.</title>
        <authorList>
            <person name="Chen X.G."/>
            <person name="Jiang X."/>
            <person name="Gu J."/>
            <person name="Xu M."/>
            <person name="Wu Y."/>
            <person name="Deng Y."/>
            <person name="Zhang C."/>
            <person name="Bonizzoni M."/>
            <person name="Dermauw W."/>
            <person name="Vontas J."/>
            <person name="Armbruster P."/>
            <person name="Huang X."/>
            <person name="Yang Y."/>
            <person name="Zhang H."/>
            <person name="He W."/>
            <person name="Peng H."/>
            <person name="Liu Y."/>
            <person name="Wu K."/>
            <person name="Chen J."/>
            <person name="Lirakis M."/>
            <person name="Topalis P."/>
            <person name="Van Leeuwen T."/>
            <person name="Hall A.B."/>
            <person name="Jiang X."/>
            <person name="Thorpe C."/>
            <person name="Mueller R.L."/>
            <person name="Sun C."/>
            <person name="Waterhouse R.M."/>
            <person name="Yan G."/>
            <person name="Tu Z.J."/>
            <person name="Fang X."/>
            <person name="James A.A."/>
        </authorList>
    </citation>
    <scope>NUCLEOTIDE SEQUENCE [LARGE SCALE GENOMIC DNA]</scope>
    <source>
        <strain evidence="14">Foshan</strain>
    </source>
</reference>
<keyword evidence="8" id="KW-0413">Isomerase</keyword>
<evidence type="ECO:0000256" key="6">
    <source>
        <dbReference type="ARBA" id="ARBA00022723"/>
    </source>
</evidence>
<feature type="domain" description="Alpha-D-phosphohexomutase alpha/beta/alpha" evidence="10">
    <location>
        <begin position="16"/>
        <end position="156"/>
    </location>
</feature>
<evidence type="ECO:0000256" key="3">
    <source>
        <dbReference type="ARBA" id="ARBA00010231"/>
    </source>
</evidence>
<comment type="catalytic activity">
    <reaction evidence="1">
        <text>alpha-D-glucose 1-phosphate = alpha-D-glucose 6-phosphate</text>
        <dbReference type="Rhea" id="RHEA:23536"/>
        <dbReference type="ChEBI" id="CHEBI:58225"/>
        <dbReference type="ChEBI" id="CHEBI:58601"/>
        <dbReference type="EC" id="5.4.2.2"/>
    </reaction>
</comment>